<dbReference type="InterPro" id="IPR000048">
    <property type="entry name" value="IQ_motif_EF-hand-BS"/>
</dbReference>
<organism evidence="3 4">
    <name type="scientific">Chytriomyces confervae</name>
    <dbReference type="NCBI Taxonomy" id="246404"/>
    <lineage>
        <taxon>Eukaryota</taxon>
        <taxon>Fungi</taxon>
        <taxon>Fungi incertae sedis</taxon>
        <taxon>Chytridiomycota</taxon>
        <taxon>Chytridiomycota incertae sedis</taxon>
        <taxon>Chytridiomycetes</taxon>
        <taxon>Chytridiales</taxon>
        <taxon>Chytriomycetaceae</taxon>
        <taxon>Chytriomyces</taxon>
    </lineage>
</organism>
<dbReference type="InterPro" id="IPR027417">
    <property type="entry name" value="P-loop_NTPase"/>
</dbReference>
<comment type="caution">
    <text evidence="3">The sequence shown here is derived from an EMBL/GenBank/DDBJ whole genome shotgun (WGS) entry which is preliminary data.</text>
</comment>
<feature type="region of interest" description="Disordered" evidence="1">
    <location>
        <begin position="800"/>
        <end position="821"/>
    </location>
</feature>
<dbReference type="Proteomes" id="UP000320333">
    <property type="component" value="Unassembled WGS sequence"/>
</dbReference>
<protein>
    <recommendedName>
        <fullName evidence="2">ATPase AAA-type core domain-containing protein</fullName>
    </recommendedName>
</protein>
<feature type="domain" description="ATPase AAA-type core" evidence="2">
    <location>
        <begin position="580"/>
        <end position="694"/>
    </location>
</feature>
<dbReference type="CDD" id="cd23767">
    <property type="entry name" value="IQCD"/>
    <property type="match status" value="1"/>
</dbReference>
<dbReference type="SUPFAM" id="SSF52540">
    <property type="entry name" value="P-loop containing nucleoside triphosphate hydrolases"/>
    <property type="match status" value="1"/>
</dbReference>
<keyword evidence="4" id="KW-1185">Reference proteome</keyword>
<sequence length="821" mass="92676">MSNAYLTKQWNDAHQQLLDQIEYETPKDVVMTPKDRETAFQHLAVLYIKYIQAFRKLEKAYDQLVHPQKRRLLKEILVGVMGRVMELKSKIVEVELSDVSNYAEILLDLKLVPDDIALPIPRFVLEEREKELAERKALLETLGARPSSMGDTNPIFPVISVNDAIKMLQINERGRQGRLRAKYMRDIKIQAQREKDLDAGDDEGELNSAALKIQRVFRGHRARKLAKARLREELIFLGMASAPKDPKQSAIAKAELNRNRRKILQVQHEEEYQAALVNTREKIFKVEGPDMKENMQDNFRQWYMEYKRVHGKFPDFPEDSVWQQPGFQIGIMDDGKLAAPAEGGAAKEEKAATPGKGKGKKEEKAKGGAKGKGKKGDDAEEEGPKFKYDDSKHLTTIKTECGVYTNQWQHKDDADNFAQKHDQEIVKNDKRKEVEAEIKKEVYEILKEELVNLKLAVDRSKNAKKGKKGKKDKKGKKGGKKGKGKKDKKGGKKGKKEKDLTANRTMESLIEELIQTGILQKPTEVKIADIKGEYDLLSPTVTKVPTLIPTIAEIKRILTEYCVLPSGFPTPSEVPGCTSVLLFGPHGSGKTMMVNAVATEAGAHLFNLTPRNTAGQYVGKANMTKMVHMVFKVAKANPPAIIYIDNVEMIFAKKVPKDDTTDPKRIKKDLLKQMKGLKTEDRVIVMATSYKPWDGEAKALMPVWSKILYTPKPDYGSRFSIWREFISRKAGAPQARDINFSLLARMSDGLSAGGLHLASERVLTDRRLKLIVSLPPADPSEDAEYKEWFEKTPLVKKRITALTAPADGEEEGKKKDKKKKK</sequence>
<accession>A0A507FPW9</accession>
<dbReference type="PANTHER" id="PTHR14690:SF0">
    <property type="entry name" value="IQ MOTIF CONTAINING WITH AAA DOMAIN 1"/>
    <property type="match status" value="1"/>
</dbReference>
<dbReference type="SMART" id="SM00015">
    <property type="entry name" value="IQ"/>
    <property type="match status" value="1"/>
</dbReference>
<feature type="compositionally biased region" description="Basic and acidic residues" evidence="1">
    <location>
        <begin position="374"/>
        <end position="387"/>
    </location>
</feature>
<dbReference type="AlphaFoldDB" id="A0A507FPW9"/>
<dbReference type="PANTHER" id="PTHR14690">
    <property type="entry name" value="IQ MOTIF CONTAINING WITH AAA DOMAIN 1"/>
    <property type="match status" value="1"/>
</dbReference>
<dbReference type="OrthoDB" id="3046016at2759"/>
<dbReference type="Gene3D" id="1.10.8.60">
    <property type="match status" value="1"/>
</dbReference>
<reference evidence="3 4" key="1">
    <citation type="journal article" date="2019" name="Sci. Rep.">
        <title>Comparative genomics of chytrid fungi reveal insights into the obligate biotrophic and pathogenic lifestyle of Synchytrium endobioticum.</title>
        <authorList>
            <person name="van de Vossenberg B.T.L.H."/>
            <person name="Warris S."/>
            <person name="Nguyen H.D.T."/>
            <person name="van Gent-Pelzer M.P.E."/>
            <person name="Joly D.L."/>
            <person name="van de Geest H.C."/>
            <person name="Bonants P.J.M."/>
            <person name="Smith D.S."/>
            <person name="Levesque C.A."/>
            <person name="van der Lee T.A.J."/>
        </authorList>
    </citation>
    <scope>NUCLEOTIDE SEQUENCE [LARGE SCALE GENOMIC DNA]</scope>
    <source>
        <strain evidence="3 4">CBS 675.73</strain>
    </source>
</reference>
<dbReference type="Pfam" id="PF00004">
    <property type="entry name" value="AAA"/>
    <property type="match status" value="1"/>
</dbReference>
<dbReference type="Gene3D" id="1.20.5.190">
    <property type="match status" value="1"/>
</dbReference>
<feature type="compositionally biased region" description="Basic residues" evidence="1">
    <location>
        <begin position="462"/>
        <end position="495"/>
    </location>
</feature>
<dbReference type="InterPro" id="IPR003959">
    <property type="entry name" value="ATPase_AAA_core"/>
</dbReference>
<dbReference type="PROSITE" id="PS50096">
    <property type="entry name" value="IQ"/>
    <property type="match status" value="1"/>
</dbReference>
<name>A0A507FPW9_9FUNG</name>
<dbReference type="GO" id="GO:0016887">
    <property type="term" value="F:ATP hydrolysis activity"/>
    <property type="evidence" value="ECO:0007669"/>
    <property type="project" value="InterPro"/>
</dbReference>
<evidence type="ECO:0000313" key="3">
    <source>
        <dbReference type="EMBL" id="TPX78322.1"/>
    </source>
</evidence>
<feature type="region of interest" description="Disordered" evidence="1">
    <location>
        <begin position="461"/>
        <end position="502"/>
    </location>
</feature>
<dbReference type="EMBL" id="QEAP01000005">
    <property type="protein sequence ID" value="TPX78322.1"/>
    <property type="molecule type" value="Genomic_DNA"/>
</dbReference>
<evidence type="ECO:0000259" key="2">
    <source>
        <dbReference type="Pfam" id="PF00004"/>
    </source>
</evidence>
<feature type="region of interest" description="Disordered" evidence="1">
    <location>
        <begin position="339"/>
        <end position="387"/>
    </location>
</feature>
<proteinExistence type="predicted"/>
<evidence type="ECO:0000313" key="4">
    <source>
        <dbReference type="Proteomes" id="UP000320333"/>
    </source>
</evidence>
<dbReference type="Gene3D" id="3.40.50.300">
    <property type="entry name" value="P-loop containing nucleotide triphosphate hydrolases"/>
    <property type="match status" value="1"/>
</dbReference>
<evidence type="ECO:0000256" key="1">
    <source>
        <dbReference type="SAM" id="MobiDB-lite"/>
    </source>
</evidence>
<gene>
    <name evidence="3" type="ORF">CcCBS67573_g00402</name>
</gene>
<dbReference type="Pfam" id="PF00612">
    <property type="entry name" value="IQ"/>
    <property type="match status" value="1"/>
</dbReference>
<dbReference type="GO" id="GO:0005524">
    <property type="term" value="F:ATP binding"/>
    <property type="evidence" value="ECO:0007669"/>
    <property type="project" value="InterPro"/>
</dbReference>
<dbReference type="STRING" id="246404.A0A507FPW9"/>
<dbReference type="InterPro" id="IPR052267">
    <property type="entry name" value="N-DRC_Component"/>
</dbReference>